<name>A0ABN9SYE6_9DINO</name>
<evidence type="ECO:0000313" key="2">
    <source>
        <dbReference type="EMBL" id="CAK0837637.1"/>
    </source>
</evidence>
<sequence length="148" mass="16062">MLESRAREAAAWAAEAHIQTDGQDHEDLMDCWLAKRHAPPPQAPRADGPANPDHEPPEDPGGFGVQELDLGLGAGWETCSGLSTRWQPHRLLLQSDVEGTNPRVKHGLFCCRRDAVSPDGELTLAVSAVCLGRDRGGTRDQLGRMCYG</sequence>
<comment type="caution">
    <text evidence="2">The sequence shown here is derived from an EMBL/GenBank/DDBJ whole genome shotgun (WGS) entry which is preliminary data.</text>
</comment>
<dbReference type="Proteomes" id="UP001189429">
    <property type="component" value="Unassembled WGS sequence"/>
</dbReference>
<proteinExistence type="predicted"/>
<dbReference type="EMBL" id="CAUYUJ010014168">
    <property type="protein sequence ID" value="CAK0837637.1"/>
    <property type="molecule type" value="Genomic_DNA"/>
</dbReference>
<organism evidence="2 3">
    <name type="scientific">Prorocentrum cordatum</name>
    <dbReference type="NCBI Taxonomy" id="2364126"/>
    <lineage>
        <taxon>Eukaryota</taxon>
        <taxon>Sar</taxon>
        <taxon>Alveolata</taxon>
        <taxon>Dinophyceae</taxon>
        <taxon>Prorocentrales</taxon>
        <taxon>Prorocentraceae</taxon>
        <taxon>Prorocentrum</taxon>
    </lineage>
</organism>
<feature type="region of interest" description="Disordered" evidence="1">
    <location>
        <begin position="1"/>
        <end position="68"/>
    </location>
</feature>
<keyword evidence="3" id="KW-1185">Reference proteome</keyword>
<gene>
    <name evidence="2" type="ORF">PCOR1329_LOCUS33782</name>
</gene>
<protein>
    <submittedName>
        <fullName evidence="2">Uncharacterized protein</fullName>
    </submittedName>
</protein>
<accession>A0ABN9SYE6</accession>
<evidence type="ECO:0000256" key="1">
    <source>
        <dbReference type="SAM" id="MobiDB-lite"/>
    </source>
</evidence>
<reference evidence="2" key="1">
    <citation type="submission" date="2023-10" db="EMBL/GenBank/DDBJ databases">
        <authorList>
            <person name="Chen Y."/>
            <person name="Shah S."/>
            <person name="Dougan E. K."/>
            <person name="Thang M."/>
            <person name="Chan C."/>
        </authorList>
    </citation>
    <scope>NUCLEOTIDE SEQUENCE [LARGE SCALE GENOMIC DNA]</scope>
</reference>
<evidence type="ECO:0000313" key="3">
    <source>
        <dbReference type="Proteomes" id="UP001189429"/>
    </source>
</evidence>